<comment type="caution">
    <text evidence="2">The sequence shown here is derived from an EMBL/GenBank/DDBJ whole genome shotgun (WGS) entry which is preliminary data.</text>
</comment>
<dbReference type="OrthoDB" id="9795634at2"/>
<dbReference type="CDD" id="cd02440">
    <property type="entry name" value="AdoMet_MTases"/>
    <property type="match status" value="1"/>
</dbReference>
<dbReference type="Gene3D" id="3.40.50.150">
    <property type="entry name" value="Vaccinia Virus protein VP39"/>
    <property type="match status" value="1"/>
</dbReference>
<feature type="domain" description="Methyltransferase type 11" evidence="1">
    <location>
        <begin position="43"/>
        <end position="136"/>
    </location>
</feature>
<dbReference type="PANTHER" id="PTHR43591">
    <property type="entry name" value="METHYLTRANSFERASE"/>
    <property type="match status" value="1"/>
</dbReference>
<dbReference type="GO" id="GO:0008757">
    <property type="term" value="F:S-adenosylmethionine-dependent methyltransferase activity"/>
    <property type="evidence" value="ECO:0007669"/>
    <property type="project" value="InterPro"/>
</dbReference>
<dbReference type="InterPro" id="IPR013216">
    <property type="entry name" value="Methyltransf_11"/>
</dbReference>
<dbReference type="GO" id="GO:0032259">
    <property type="term" value="P:methylation"/>
    <property type="evidence" value="ECO:0007669"/>
    <property type="project" value="UniProtKB-KW"/>
</dbReference>
<evidence type="ECO:0000259" key="1">
    <source>
        <dbReference type="Pfam" id="PF08241"/>
    </source>
</evidence>
<dbReference type="STRING" id="989370.AOQ71_37150"/>
<organism evidence="2 3">
    <name type="scientific">Bradyrhizobium manausense</name>
    <dbReference type="NCBI Taxonomy" id="989370"/>
    <lineage>
        <taxon>Bacteria</taxon>
        <taxon>Pseudomonadati</taxon>
        <taxon>Pseudomonadota</taxon>
        <taxon>Alphaproteobacteria</taxon>
        <taxon>Hyphomicrobiales</taxon>
        <taxon>Nitrobacteraceae</taxon>
        <taxon>Bradyrhizobium</taxon>
    </lineage>
</organism>
<keyword evidence="2" id="KW-0489">Methyltransferase</keyword>
<keyword evidence="3" id="KW-1185">Reference proteome</keyword>
<sequence>MSAPEPIKFTDGAAYERFMSPWSRSAGTLFLDWLALRPGLSWVDVGAGNGAFTELLLAKSAPSSVSAIDPSDPQIATARQKFSAKPVELSIGDAMALPYDADRFDAAVMALVLFFVPDPRKGASEMVRVTKPGGMVASYTWDIVRGGTPTQPLWEELDALGIPAARPPSADISRFEALKALWAELGLREIETRELVVERTFADFEDYWLSMVVSSPSGIVGKLSEAESAELRRRLEARLPASASGKITVHASATAIKGRKAA</sequence>
<gene>
    <name evidence="2" type="ORF">AOQ71_37150</name>
</gene>
<protein>
    <submittedName>
        <fullName evidence="2">Methyltransferase type 11</fullName>
    </submittedName>
</protein>
<keyword evidence="2" id="KW-0808">Transferase</keyword>
<evidence type="ECO:0000313" key="2">
    <source>
        <dbReference type="EMBL" id="KRQ00670.1"/>
    </source>
</evidence>
<accession>A0A0R3CX43</accession>
<evidence type="ECO:0000313" key="3">
    <source>
        <dbReference type="Proteomes" id="UP000051936"/>
    </source>
</evidence>
<dbReference type="InterPro" id="IPR029063">
    <property type="entry name" value="SAM-dependent_MTases_sf"/>
</dbReference>
<dbReference type="Proteomes" id="UP000051936">
    <property type="component" value="Unassembled WGS sequence"/>
</dbReference>
<dbReference type="Pfam" id="PF08241">
    <property type="entry name" value="Methyltransf_11"/>
    <property type="match status" value="1"/>
</dbReference>
<dbReference type="RefSeq" id="WP_057757921.1">
    <property type="nucleotide sequence ID" value="NZ_LJYG01000112.1"/>
</dbReference>
<dbReference type="AlphaFoldDB" id="A0A0R3CX43"/>
<proteinExistence type="predicted"/>
<reference evidence="2 3" key="1">
    <citation type="submission" date="2015-09" db="EMBL/GenBank/DDBJ databases">
        <title>Draft Genome Sequence of Bradyrhizobium manausense Strain BR 3351T, a Novel Symbiotic Nitrogen-Fixing Alphaproteobacterium Isolated from Brazilian Amazon Rain Forest.</title>
        <authorList>
            <person name="De Araujo J.L."/>
            <person name="Zilli J.E."/>
        </authorList>
    </citation>
    <scope>NUCLEOTIDE SEQUENCE [LARGE SCALE GENOMIC DNA]</scope>
    <source>
        <strain evidence="2 3">BR3351</strain>
    </source>
</reference>
<dbReference type="SUPFAM" id="SSF53335">
    <property type="entry name" value="S-adenosyl-L-methionine-dependent methyltransferases"/>
    <property type="match status" value="1"/>
</dbReference>
<name>A0A0R3CX43_9BRAD</name>
<dbReference type="EMBL" id="LJYG01000112">
    <property type="protein sequence ID" value="KRQ00670.1"/>
    <property type="molecule type" value="Genomic_DNA"/>
</dbReference>